<evidence type="ECO:0000256" key="2">
    <source>
        <dbReference type="ARBA" id="ARBA00022705"/>
    </source>
</evidence>
<keyword evidence="8 11" id="KW-0067">ATP-binding</keyword>
<dbReference type="PANTHER" id="PTHR30580">
    <property type="entry name" value="PRIMOSOMAL PROTEIN N"/>
    <property type="match status" value="1"/>
</dbReference>
<dbReference type="GO" id="GO:0016787">
    <property type="term" value="F:hydrolase activity"/>
    <property type="evidence" value="ECO:0007669"/>
    <property type="project" value="UniProtKB-KW"/>
</dbReference>
<keyword evidence="2 11" id="KW-0235">DNA replication</keyword>
<dbReference type="EMBL" id="JBHTGQ010000002">
    <property type="protein sequence ID" value="MFC7748750.1"/>
    <property type="molecule type" value="Genomic_DNA"/>
</dbReference>
<evidence type="ECO:0000256" key="10">
    <source>
        <dbReference type="ARBA" id="ARBA00023235"/>
    </source>
</evidence>
<dbReference type="PROSITE" id="PS51194">
    <property type="entry name" value="HELICASE_CTER"/>
    <property type="match status" value="1"/>
</dbReference>
<feature type="binding site" evidence="11">
    <location>
        <position position="523"/>
    </location>
    <ligand>
        <name>Zn(2+)</name>
        <dbReference type="ChEBI" id="CHEBI:29105"/>
        <label>1</label>
    </ligand>
</feature>
<keyword evidence="7 11" id="KW-0862">Zinc</keyword>
<dbReference type="InterPro" id="IPR041236">
    <property type="entry name" value="PriA_C"/>
</dbReference>
<dbReference type="CDD" id="cd18804">
    <property type="entry name" value="SF2_C_priA"/>
    <property type="match status" value="1"/>
</dbReference>
<feature type="binding site" evidence="11">
    <location>
        <position position="563"/>
    </location>
    <ligand>
        <name>Zn(2+)</name>
        <dbReference type="ChEBI" id="CHEBI:29105"/>
        <label>1</label>
    </ligand>
</feature>
<dbReference type="InterPro" id="IPR040498">
    <property type="entry name" value="PriA_CRR"/>
</dbReference>
<evidence type="ECO:0000256" key="9">
    <source>
        <dbReference type="ARBA" id="ARBA00023125"/>
    </source>
</evidence>
<keyword evidence="9 11" id="KW-0238">DNA-binding</keyword>
<keyword evidence="10 11" id="KW-0413">Isomerase</keyword>
<dbReference type="EC" id="5.6.2.4" evidence="11"/>
<dbReference type="PANTHER" id="PTHR30580:SF0">
    <property type="entry name" value="PRIMOSOMAL PROTEIN N"/>
    <property type="match status" value="1"/>
</dbReference>
<organism evidence="14 15">
    <name type="scientific">Paenibacillus thermoaerophilus</name>
    <dbReference type="NCBI Taxonomy" id="1215385"/>
    <lineage>
        <taxon>Bacteria</taxon>
        <taxon>Bacillati</taxon>
        <taxon>Bacillota</taxon>
        <taxon>Bacilli</taxon>
        <taxon>Bacillales</taxon>
        <taxon>Paenibacillaceae</taxon>
        <taxon>Paenibacillus</taxon>
    </lineage>
</organism>
<sequence length="819" mass="90995">MFARVIVDVPSRQTDRPFDYRVPAHLRDWIGVGSRVEVPFGPRMLQGIVTELRSDTDQSLDKLKPVSRVLDPEPALTPELVELAFWMSGTYVCPVIGCLTAMLPGAIKAKERRVLVAVDGFPGDSPSGLLPDQEAVLSLARSRGGVTAEQLMERGLASAETLRDLLRRGWLRERREVKDQLKAKKQLFVRRRVSEEELRDALAGLPARSTSQRRVLEAVMRTPEPVAMADIAASLQVSPQTVRALAAKGWLDLEEREVYRDPYASRTFAPTAPLPLTEEQAAALGAIEGAVRGRTPERFLLHGVTGSGKTEVYLQAIAACLDMGREAIVLVPEIALTPQMVERFKGRFGARVAVLHSRLSQGERYDEWRKIARGEACVAVGARSAVFAPFTNLGLVIIDEEHEASYKQDESPKYHAAEIAAWRCRQHGAPLVLGSATPSMETYFAASPRDGRRPSVRLLRMPTRVNGRPLPPVHIVDLREELRSGNRSMFSNRLRDAIAARLERREQAVLFLNRRGYATFVMCRSCGYVAGCPHCDISLTYHQRASALRCHYCGHAERLPLECPDCGSSHIRHFGTGTQRVEEELGRAFPGIRVIRMDVDTTGEKGAHERLLDAFKSEKADVLLGTQMVAKGLDFPKVTLVGVVTADTMLNIPDFRSAERSFQLLTQVAGRAGRHEWPGEVIIQTYTPEHYAVRAAAMHDYEGFAAQELQSRRLNRYPPYAKLALVSMSHETPATLLRIGERLAALIRERAGAAPLELMGPVASPIPRIKDRYRFQILLKFAAGLPVSSWIAGALNDLEETIRREKPQIAVDMNPHTLL</sequence>
<comment type="cofactor">
    <cofactor evidence="11">
        <name>Zn(2+)</name>
        <dbReference type="ChEBI" id="CHEBI:29105"/>
    </cofactor>
    <text evidence="11">Binds 2 zinc ions per subunit.</text>
</comment>
<evidence type="ECO:0000313" key="15">
    <source>
        <dbReference type="Proteomes" id="UP001596528"/>
    </source>
</evidence>
<protein>
    <recommendedName>
        <fullName evidence="11">Replication restart protein PriA</fullName>
    </recommendedName>
    <alternativeName>
        <fullName evidence="11">ATP-dependent DNA helicase PriA</fullName>
        <ecNumber evidence="11">5.6.2.4</ecNumber>
    </alternativeName>
    <alternativeName>
        <fullName evidence="11">DNA 3'-5' helicase PriA</fullName>
    </alternativeName>
</protein>
<evidence type="ECO:0000256" key="7">
    <source>
        <dbReference type="ARBA" id="ARBA00022833"/>
    </source>
</evidence>
<evidence type="ECO:0000256" key="5">
    <source>
        <dbReference type="ARBA" id="ARBA00022801"/>
    </source>
</evidence>
<dbReference type="InterPro" id="IPR011545">
    <property type="entry name" value="DEAD/DEAH_box_helicase_dom"/>
</dbReference>
<dbReference type="SMART" id="SM00487">
    <property type="entry name" value="DEXDc"/>
    <property type="match status" value="1"/>
</dbReference>
<feature type="binding site" evidence="11">
    <location>
        <position position="535"/>
    </location>
    <ligand>
        <name>Zn(2+)</name>
        <dbReference type="ChEBI" id="CHEBI:29105"/>
        <label>2</label>
    </ligand>
</feature>
<evidence type="ECO:0000259" key="12">
    <source>
        <dbReference type="PROSITE" id="PS51192"/>
    </source>
</evidence>
<dbReference type="InterPro" id="IPR027417">
    <property type="entry name" value="P-loop_NTPase"/>
</dbReference>
<evidence type="ECO:0000256" key="1">
    <source>
        <dbReference type="ARBA" id="ARBA00022515"/>
    </source>
</evidence>
<keyword evidence="1 11" id="KW-0639">Primosome</keyword>
<evidence type="ECO:0000256" key="4">
    <source>
        <dbReference type="ARBA" id="ARBA00022741"/>
    </source>
</evidence>
<keyword evidence="3 11" id="KW-0479">Metal-binding</keyword>
<dbReference type="CDD" id="cd17929">
    <property type="entry name" value="DEXHc_priA"/>
    <property type="match status" value="1"/>
</dbReference>
<feature type="binding site" evidence="11">
    <location>
        <position position="553"/>
    </location>
    <ligand>
        <name>Zn(2+)</name>
        <dbReference type="ChEBI" id="CHEBI:29105"/>
        <label>2</label>
    </ligand>
</feature>
<dbReference type="Proteomes" id="UP001596528">
    <property type="component" value="Unassembled WGS sequence"/>
</dbReference>
<feature type="binding site" evidence="11">
    <location>
        <position position="550"/>
    </location>
    <ligand>
        <name>Zn(2+)</name>
        <dbReference type="ChEBI" id="CHEBI:29105"/>
        <label>2</label>
    </ligand>
</feature>
<dbReference type="Pfam" id="PF17764">
    <property type="entry name" value="PriA_3primeBD"/>
    <property type="match status" value="1"/>
</dbReference>
<proteinExistence type="inferred from homology"/>
<dbReference type="InterPro" id="IPR001650">
    <property type="entry name" value="Helicase_C-like"/>
</dbReference>
<feature type="binding site" evidence="11">
    <location>
        <position position="526"/>
    </location>
    <ligand>
        <name>Zn(2+)</name>
        <dbReference type="ChEBI" id="CHEBI:29105"/>
        <label>1</label>
    </ligand>
</feature>
<evidence type="ECO:0000256" key="8">
    <source>
        <dbReference type="ARBA" id="ARBA00022840"/>
    </source>
</evidence>
<dbReference type="Gene3D" id="3.40.50.300">
    <property type="entry name" value="P-loop containing nucleotide triphosphate hydrolases"/>
    <property type="match status" value="2"/>
</dbReference>
<accession>A0ABW2V1B0</accession>
<comment type="subunit">
    <text evidence="11">Component of the replication restart primosome.</text>
</comment>
<comment type="similarity">
    <text evidence="11">Belongs to the helicase family. PriA subfamily.</text>
</comment>
<dbReference type="Pfam" id="PF18319">
    <property type="entry name" value="Zn_ribbon_PriA"/>
    <property type="match status" value="1"/>
</dbReference>
<dbReference type="NCBIfam" id="NF004066">
    <property type="entry name" value="PRK05580.1-3"/>
    <property type="match status" value="1"/>
</dbReference>
<keyword evidence="6 11" id="KW-0347">Helicase</keyword>
<evidence type="ECO:0000259" key="13">
    <source>
        <dbReference type="PROSITE" id="PS51194"/>
    </source>
</evidence>
<dbReference type="InterPro" id="IPR005259">
    <property type="entry name" value="PriA"/>
</dbReference>
<name>A0ABW2V1B0_9BACL</name>
<dbReference type="InterPro" id="IPR041222">
    <property type="entry name" value="PriA_3primeBD"/>
</dbReference>
<evidence type="ECO:0000256" key="11">
    <source>
        <dbReference type="HAMAP-Rule" id="MF_00983"/>
    </source>
</evidence>
<evidence type="ECO:0000256" key="3">
    <source>
        <dbReference type="ARBA" id="ARBA00022723"/>
    </source>
</evidence>
<feature type="domain" description="Helicase ATP-binding" evidence="12">
    <location>
        <begin position="290"/>
        <end position="456"/>
    </location>
</feature>
<reference evidence="15" key="1">
    <citation type="journal article" date="2019" name="Int. J. Syst. Evol. Microbiol.">
        <title>The Global Catalogue of Microorganisms (GCM) 10K type strain sequencing project: providing services to taxonomists for standard genome sequencing and annotation.</title>
        <authorList>
            <consortium name="The Broad Institute Genomics Platform"/>
            <consortium name="The Broad Institute Genome Sequencing Center for Infectious Disease"/>
            <person name="Wu L."/>
            <person name="Ma J."/>
        </authorList>
    </citation>
    <scope>NUCLEOTIDE SEQUENCE [LARGE SCALE GENOMIC DNA]</scope>
    <source>
        <strain evidence="15">JCM 18657</strain>
    </source>
</reference>
<evidence type="ECO:0000256" key="6">
    <source>
        <dbReference type="ARBA" id="ARBA00022806"/>
    </source>
</evidence>
<keyword evidence="5 11" id="KW-0378">Hydrolase</keyword>
<feature type="binding site" evidence="11">
    <location>
        <position position="566"/>
    </location>
    <ligand>
        <name>Zn(2+)</name>
        <dbReference type="ChEBI" id="CHEBI:29105"/>
        <label>1</label>
    </ligand>
</feature>
<dbReference type="InterPro" id="IPR042115">
    <property type="entry name" value="PriA_3primeBD_sf"/>
</dbReference>
<comment type="catalytic activity">
    <reaction evidence="11">
        <text>Couples ATP hydrolysis with the unwinding of duplex DNA by translocating in the 3'-5' direction.</text>
        <dbReference type="EC" id="5.6.2.4"/>
    </reaction>
</comment>
<gene>
    <name evidence="11 14" type="primary">priA</name>
    <name evidence="14" type="ORF">ACFQWB_02160</name>
</gene>
<feature type="domain" description="Helicase C-terminal" evidence="13">
    <location>
        <begin position="555"/>
        <end position="725"/>
    </location>
</feature>
<feature type="binding site" evidence="11">
    <location>
        <position position="532"/>
    </location>
    <ligand>
        <name>Zn(2+)</name>
        <dbReference type="ChEBI" id="CHEBI:29105"/>
        <label>2</label>
    </ligand>
</feature>
<dbReference type="RefSeq" id="WP_138787790.1">
    <property type="nucleotide sequence ID" value="NZ_JBHTGQ010000002.1"/>
</dbReference>
<dbReference type="PROSITE" id="PS51192">
    <property type="entry name" value="HELICASE_ATP_BIND_1"/>
    <property type="match status" value="1"/>
</dbReference>
<keyword evidence="4 11" id="KW-0547">Nucleotide-binding</keyword>
<comment type="caution">
    <text evidence="14">The sequence shown here is derived from an EMBL/GenBank/DDBJ whole genome shotgun (WGS) entry which is preliminary data.</text>
</comment>
<dbReference type="NCBIfam" id="TIGR00595">
    <property type="entry name" value="priA"/>
    <property type="match status" value="1"/>
</dbReference>
<dbReference type="SMART" id="SM00490">
    <property type="entry name" value="HELICc"/>
    <property type="match status" value="1"/>
</dbReference>
<dbReference type="InterPro" id="IPR014001">
    <property type="entry name" value="Helicase_ATP-bd"/>
</dbReference>
<dbReference type="SUPFAM" id="SSF52540">
    <property type="entry name" value="P-loop containing nucleoside triphosphate hydrolases"/>
    <property type="match status" value="2"/>
</dbReference>
<dbReference type="HAMAP" id="MF_00983">
    <property type="entry name" value="PriA"/>
    <property type="match status" value="1"/>
</dbReference>
<dbReference type="Pfam" id="PF00270">
    <property type="entry name" value="DEAD"/>
    <property type="match status" value="1"/>
</dbReference>
<keyword evidence="15" id="KW-1185">Reference proteome</keyword>
<comment type="catalytic activity">
    <reaction evidence="11">
        <text>ATP + H2O = ADP + phosphate + H(+)</text>
        <dbReference type="Rhea" id="RHEA:13065"/>
        <dbReference type="ChEBI" id="CHEBI:15377"/>
        <dbReference type="ChEBI" id="CHEBI:15378"/>
        <dbReference type="ChEBI" id="CHEBI:30616"/>
        <dbReference type="ChEBI" id="CHEBI:43474"/>
        <dbReference type="ChEBI" id="CHEBI:456216"/>
        <dbReference type="EC" id="5.6.2.4"/>
    </reaction>
</comment>
<dbReference type="Gene3D" id="3.40.1440.60">
    <property type="entry name" value="PriA, 3(prime) DNA-binding domain"/>
    <property type="match status" value="1"/>
</dbReference>
<dbReference type="Pfam" id="PF18074">
    <property type="entry name" value="PriA_C"/>
    <property type="match status" value="1"/>
</dbReference>
<comment type="function">
    <text evidence="11">Initiates the restart of stalled replication forks, which reloads the replicative helicase on sites other than the origin of replication. Recognizes and binds to abandoned replication forks and remodels them to uncover a helicase loading site. Promotes assembly of the primosome at these replication forks.</text>
</comment>
<evidence type="ECO:0000313" key="14">
    <source>
        <dbReference type="EMBL" id="MFC7748750.1"/>
    </source>
</evidence>
<dbReference type="Pfam" id="PF00271">
    <property type="entry name" value="Helicase_C"/>
    <property type="match status" value="1"/>
</dbReference>